<dbReference type="AlphaFoldDB" id="A0A2L0UEZ0"/>
<dbReference type="RefSeq" id="WP_208739071.1">
    <property type="nucleotide sequence ID" value="NZ_CP024915.1"/>
</dbReference>
<protein>
    <recommendedName>
        <fullName evidence="3">Flavodoxin-like domain-containing protein</fullName>
    </recommendedName>
</protein>
<gene>
    <name evidence="1" type="ORF">CVO76_09445</name>
</gene>
<organism evidence="1 2">
    <name type="scientific">Arthrobacter agilis</name>
    <dbReference type="NCBI Taxonomy" id="37921"/>
    <lineage>
        <taxon>Bacteria</taxon>
        <taxon>Bacillati</taxon>
        <taxon>Actinomycetota</taxon>
        <taxon>Actinomycetes</taxon>
        <taxon>Micrococcales</taxon>
        <taxon>Micrococcaceae</taxon>
        <taxon>Arthrobacter</taxon>
    </lineage>
</organism>
<evidence type="ECO:0000313" key="2">
    <source>
        <dbReference type="Proteomes" id="UP000239187"/>
    </source>
</evidence>
<evidence type="ECO:0000313" key="1">
    <source>
        <dbReference type="EMBL" id="AUZ87830.1"/>
    </source>
</evidence>
<name>A0A2L0UEZ0_9MICC</name>
<dbReference type="EMBL" id="CP024915">
    <property type="protein sequence ID" value="AUZ87830.1"/>
    <property type="molecule type" value="Genomic_DNA"/>
</dbReference>
<sequence>MESLAVPTLVIYAEHGKSTTEQKNRFVESGRNATRVDLTGVSPDAHLDAFDQWILASTGCIIR</sequence>
<accession>A0A2L0UEZ0</accession>
<reference evidence="1 2" key="1">
    <citation type="submission" date="2017-11" db="EMBL/GenBank/DDBJ databases">
        <title>Draft genome of Arthrobacter agilis strain UMCV2, a plant growth-promoting rhizobacterium and biocontrol capacity of phytopathogenic fungi.</title>
        <authorList>
            <person name="Martinez-Camara R."/>
            <person name="Santoyo G."/>
            <person name="Moreno-Hagelsieb G."/>
            <person name="Valencia-Cantero E."/>
        </authorList>
    </citation>
    <scope>NUCLEOTIDE SEQUENCE [LARGE SCALE GENOMIC DNA]</scope>
    <source>
        <strain evidence="1 2">UMCV2</strain>
    </source>
</reference>
<dbReference type="Proteomes" id="UP000239187">
    <property type="component" value="Chromosome"/>
</dbReference>
<proteinExistence type="predicted"/>
<evidence type="ECO:0008006" key="3">
    <source>
        <dbReference type="Google" id="ProtNLM"/>
    </source>
</evidence>